<dbReference type="OrthoDB" id="8234050at2"/>
<keyword evidence="1" id="KW-0812">Transmembrane</keyword>
<sequence length="257" mass="28727">MSDRVRPRWTQSRWGVPVLGILLLFNLLLFVANQRDLLSILAALPQPVATLIAGIVGLGTIAWQTRRGFQNLIASQEHRATLDRDARIHQSELADEQAQRQTDRETKVLAASVHAELFALHRQVHNTIQSIVVQKHMYEKLLQAKSTSLFEYRFPRFRTTVFDENISKIGLLGPSIAGDVISVYATLRVELEPAVLKDAPADIMISLLEGLLETYRDLGGEIVHVGGRLSHVQFGNPDPGTLVDFRLKRDAAKARAK</sequence>
<feature type="transmembrane region" description="Helical" evidence="1">
    <location>
        <begin position="12"/>
        <end position="32"/>
    </location>
</feature>
<comment type="caution">
    <text evidence="2">The sequence shown here is derived from an EMBL/GenBank/DDBJ whole genome shotgun (WGS) entry which is preliminary data.</text>
</comment>
<dbReference type="Proteomes" id="UP000254925">
    <property type="component" value="Unassembled WGS sequence"/>
</dbReference>
<evidence type="ECO:0000256" key="1">
    <source>
        <dbReference type="SAM" id="Phobius"/>
    </source>
</evidence>
<dbReference type="AlphaFoldDB" id="A0A370HA27"/>
<gene>
    <name evidence="2" type="ORF">DES45_11918</name>
</gene>
<evidence type="ECO:0000313" key="2">
    <source>
        <dbReference type="EMBL" id="RDI51235.1"/>
    </source>
</evidence>
<keyword evidence="1" id="KW-1133">Transmembrane helix</keyword>
<evidence type="ECO:0000313" key="3">
    <source>
        <dbReference type="Proteomes" id="UP000254925"/>
    </source>
</evidence>
<dbReference type="EMBL" id="QQBB01000019">
    <property type="protein sequence ID" value="RDI51235.1"/>
    <property type="molecule type" value="Genomic_DNA"/>
</dbReference>
<keyword evidence="3" id="KW-1185">Reference proteome</keyword>
<organism evidence="2 3">
    <name type="scientific">Microvirga subterranea</name>
    <dbReference type="NCBI Taxonomy" id="186651"/>
    <lineage>
        <taxon>Bacteria</taxon>
        <taxon>Pseudomonadati</taxon>
        <taxon>Pseudomonadota</taxon>
        <taxon>Alphaproteobacteria</taxon>
        <taxon>Hyphomicrobiales</taxon>
        <taxon>Methylobacteriaceae</taxon>
        <taxon>Microvirga</taxon>
    </lineage>
</organism>
<name>A0A370HA27_9HYPH</name>
<proteinExistence type="predicted"/>
<keyword evidence="1" id="KW-0472">Membrane</keyword>
<accession>A0A370HA27</accession>
<reference evidence="2 3" key="1">
    <citation type="submission" date="2018-07" db="EMBL/GenBank/DDBJ databases">
        <title>Genomic Encyclopedia of Type Strains, Phase IV (KMG-IV): sequencing the most valuable type-strain genomes for metagenomic binning, comparative biology and taxonomic classification.</title>
        <authorList>
            <person name="Goeker M."/>
        </authorList>
    </citation>
    <scope>NUCLEOTIDE SEQUENCE [LARGE SCALE GENOMIC DNA]</scope>
    <source>
        <strain evidence="2 3">DSM 14364</strain>
    </source>
</reference>
<feature type="transmembrane region" description="Helical" evidence="1">
    <location>
        <begin position="38"/>
        <end position="63"/>
    </location>
</feature>
<protein>
    <submittedName>
        <fullName evidence="2">Uncharacterized protein</fullName>
    </submittedName>
</protein>
<dbReference type="RefSeq" id="WP_114773245.1">
    <property type="nucleotide sequence ID" value="NZ_QQBB01000019.1"/>
</dbReference>